<keyword evidence="2" id="KW-0547">Nucleotide-binding</keyword>
<protein>
    <recommendedName>
        <fullName evidence="2">Aspartyl/glutamyl-tRNA(Asn/Gln) amidotransferase subunit C</fullName>
        <shortName evidence="2">Asp/Glu-ADT subunit C</shortName>
        <ecNumber evidence="2">6.3.5.-</ecNumber>
    </recommendedName>
</protein>
<dbReference type="GO" id="GO:0016740">
    <property type="term" value="F:transferase activity"/>
    <property type="evidence" value="ECO:0007669"/>
    <property type="project" value="UniProtKB-KW"/>
</dbReference>
<proteinExistence type="inferred from homology"/>
<keyword evidence="1 2" id="KW-0067">ATP-binding</keyword>
<evidence type="ECO:0000256" key="1">
    <source>
        <dbReference type="ARBA" id="ARBA00022840"/>
    </source>
</evidence>
<dbReference type="GO" id="GO:0050566">
    <property type="term" value="F:asparaginyl-tRNA synthase (glutamine-hydrolyzing) activity"/>
    <property type="evidence" value="ECO:0007669"/>
    <property type="project" value="RHEA"/>
</dbReference>
<dbReference type="EC" id="6.3.5.-" evidence="2"/>
<dbReference type="AlphaFoldDB" id="E1YFN3"/>
<dbReference type="NCBIfam" id="TIGR00135">
    <property type="entry name" value="gatC"/>
    <property type="match status" value="1"/>
</dbReference>
<comment type="function">
    <text evidence="2">Allows the formation of correctly charged Asn-tRNA(Asn) or Gln-tRNA(Gln) through the transamidation of misacylated Asp-tRNA(Asn) or Glu-tRNA(Gln) in organisms which lack either or both of asparaginyl-tRNA or glutaminyl-tRNA synthetases. The reaction takes place in the presence of glutamine and ATP through an activated phospho-Asp-tRNA(Asn) or phospho-Glu-tRNA(Gln).</text>
</comment>
<dbReference type="GO" id="GO:0070681">
    <property type="term" value="P:glutaminyl-tRNAGln biosynthesis via transamidation"/>
    <property type="evidence" value="ECO:0007669"/>
    <property type="project" value="TreeGrafter"/>
</dbReference>
<dbReference type="GO" id="GO:0006450">
    <property type="term" value="P:regulation of translational fidelity"/>
    <property type="evidence" value="ECO:0007669"/>
    <property type="project" value="InterPro"/>
</dbReference>
<organism evidence="3">
    <name type="scientific">uncultured Desulfobacterium sp</name>
    <dbReference type="NCBI Taxonomy" id="201089"/>
    <lineage>
        <taxon>Bacteria</taxon>
        <taxon>Pseudomonadati</taxon>
        <taxon>Thermodesulfobacteriota</taxon>
        <taxon>Desulfobacteria</taxon>
        <taxon>Desulfobacterales</taxon>
        <taxon>Desulfobacteriaceae</taxon>
        <taxon>Desulfobacterium</taxon>
        <taxon>environmental samples</taxon>
    </lineage>
</organism>
<dbReference type="PANTHER" id="PTHR15004:SF0">
    <property type="entry name" value="GLUTAMYL-TRNA(GLN) AMIDOTRANSFERASE SUBUNIT C, MITOCHONDRIAL"/>
    <property type="match status" value="1"/>
</dbReference>
<reference evidence="3" key="1">
    <citation type="journal article" date="2011" name="Environ. Microbiol.">
        <title>Genomic insights into the metabolic potential of the polycyclic aromatic hydrocarbon degrading sulfate-reducing Deltaproteobacterium N47.</title>
        <authorList>
            <person name="Bergmann F."/>
            <person name="Selesi D."/>
            <person name="Weinmaier T."/>
            <person name="Tischler P."/>
            <person name="Rattei T."/>
            <person name="Meckenstock R.U."/>
        </authorList>
    </citation>
    <scope>NUCLEOTIDE SEQUENCE</scope>
</reference>
<sequence>MNITRDDIIHVADLARLDMDEESIQKFTVQIDDILKYIETLNNLDTEGVLPTSHAIVLTNAFRDDVIVQNIKRDALLENAPEDENGSFMVPKVVG</sequence>
<dbReference type="InterPro" id="IPR003837">
    <property type="entry name" value="GatC"/>
</dbReference>
<keyword evidence="2" id="KW-0648">Protein biosynthesis</keyword>
<dbReference type="PANTHER" id="PTHR15004">
    <property type="entry name" value="GLUTAMYL-TRNA(GLN) AMIDOTRANSFERASE SUBUNIT C, MITOCHONDRIAL"/>
    <property type="match status" value="1"/>
</dbReference>
<comment type="similarity">
    <text evidence="2">Belongs to the GatC family.</text>
</comment>
<evidence type="ECO:0000256" key="2">
    <source>
        <dbReference type="HAMAP-Rule" id="MF_00122"/>
    </source>
</evidence>
<dbReference type="Pfam" id="PF02686">
    <property type="entry name" value="GatC"/>
    <property type="match status" value="1"/>
</dbReference>
<comment type="catalytic activity">
    <reaction evidence="2">
        <text>L-aspartyl-tRNA(Asn) + L-glutamine + ATP + H2O = L-asparaginyl-tRNA(Asn) + L-glutamate + ADP + phosphate + 2 H(+)</text>
        <dbReference type="Rhea" id="RHEA:14513"/>
        <dbReference type="Rhea" id="RHEA-COMP:9674"/>
        <dbReference type="Rhea" id="RHEA-COMP:9677"/>
        <dbReference type="ChEBI" id="CHEBI:15377"/>
        <dbReference type="ChEBI" id="CHEBI:15378"/>
        <dbReference type="ChEBI" id="CHEBI:29985"/>
        <dbReference type="ChEBI" id="CHEBI:30616"/>
        <dbReference type="ChEBI" id="CHEBI:43474"/>
        <dbReference type="ChEBI" id="CHEBI:58359"/>
        <dbReference type="ChEBI" id="CHEBI:78515"/>
        <dbReference type="ChEBI" id="CHEBI:78516"/>
        <dbReference type="ChEBI" id="CHEBI:456216"/>
    </reaction>
</comment>
<dbReference type="SUPFAM" id="SSF141000">
    <property type="entry name" value="Glu-tRNAGln amidotransferase C subunit"/>
    <property type="match status" value="1"/>
</dbReference>
<dbReference type="GO" id="GO:0006412">
    <property type="term" value="P:translation"/>
    <property type="evidence" value="ECO:0007669"/>
    <property type="project" value="UniProtKB-UniRule"/>
</dbReference>
<dbReference type="GO" id="GO:0050567">
    <property type="term" value="F:glutaminyl-tRNA synthase (glutamine-hydrolyzing) activity"/>
    <property type="evidence" value="ECO:0007669"/>
    <property type="project" value="UniProtKB-UniRule"/>
</dbReference>
<comment type="catalytic activity">
    <reaction evidence="2">
        <text>L-glutamyl-tRNA(Gln) + L-glutamine + ATP + H2O = L-glutaminyl-tRNA(Gln) + L-glutamate + ADP + phosphate + H(+)</text>
        <dbReference type="Rhea" id="RHEA:17521"/>
        <dbReference type="Rhea" id="RHEA-COMP:9681"/>
        <dbReference type="Rhea" id="RHEA-COMP:9684"/>
        <dbReference type="ChEBI" id="CHEBI:15377"/>
        <dbReference type="ChEBI" id="CHEBI:15378"/>
        <dbReference type="ChEBI" id="CHEBI:29985"/>
        <dbReference type="ChEBI" id="CHEBI:30616"/>
        <dbReference type="ChEBI" id="CHEBI:43474"/>
        <dbReference type="ChEBI" id="CHEBI:58359"/>
        <dbReference type="ChEBI" id="CHEBI:78520"/>
        <dbReference type="ChEBI" id="CHEBI:78521"/>
        <dbReference type="ChEBI" id="CHEBI:456216"/>
    </reaction>
</comment>
<keyword evidence="2" id="KW-0436">Ligase</keyword>
<evidence type="ECO:0000313" key="3">
    <source>
        <dbReference type="EMBL" id="CBX29377.1"/>
    </source>
</evidence>
<name>E1YFN3_9BACT</name>
<dbReference type="Gene3D" id="1.10.20.60">
    <property type="entry name" value="Glu-tRNAGln amidotransferase C subunit, N-terminal domain"/>
    <property type="match status" value="1"/>
</dbReference>
<dbReference type="GO" id="GO:0005524">
    <property type="term" value="F:ATP binding"/>
    <property type="evidence" value="ECO:0007669"/>
    <property type="project" value="UniProtKB-KW"/>
</dbReference>
<comment type="subunit">
    <text evidence="2">Heterotrimer of A, B and C subunits.</text>
</comment>
<dbReference type="InterPro" id="IPR036113">
    <property type="entry name" value="Asp/Glu-ADT_sf_sub_c"/>
</dbReference>
<dbReference type="EMBL" id="FR695872">
    <property type="protein sequence ID" value="CBX29377.1"/>
    <property type="molecule type" value="Genomic_DNA"/>
</dbReference>
<gene>
    <name evidence="2" type="primary">gatC</name>
    <name evidence="3" type="ORF">N47_J03580</name>
</gene>
<dbReference type="HAMAP" id="MF_00122">
    <property type="entry name" value="GatC"/>
    <property type="match status" value="1"/>
</dbReference>
<keyword evidence="3" id="KW-0808">Transferase</keyword>
<accession>E1YFN3</accession>